<dbReference type="PANTHER" id="PTHR30294">
    <property type="entry name" value="MEMBRANE COMPONENT OF ABC TRANSPORTER YHHJ-RELATED"/>
    <property type="match status" value="1"/>
</dbReference>
<feature type="transmembrane region" description="Helical" evidence="8">
    <location>
        <begin position="257"/>
        <end position="279"/>
    </location>
</feature>
<evidence type="ECO:0000256" key="8">
    <source>
        <dbReference type="SAM" id="Phobius"/>
    </source>
</evidence>
<dbReference type="RefSeq" id="WP_230741523.1">
    <property type="nucleotide sequence ID" value="NZ_PGCK01000004.1"/>
</dbReference>
<dbReference type="EMBL" id="PGCK01000004">
    <property type="protein sequence ID" value="MCD1294691.1"/>
    <property type="molecule type" value="Genomic_DNA"/>
</dbReference>
<organism evidence="10 11">
    <name type="scientific">Methanooceanicella nereidis</name>
    <dbReference type="NCBI Taxonomy" id="2052831"/>
    <lineage>
        <taxon>Archaea</taxon>
        <taxon>Methanobacteriati</taxon>
        <taxon>Methanobacteriota</taxon>
        <taxon>Stenosarchaea group</taxon>
        <taxon>Methanomicrobia</taxon>
        <taxon>Methanocellales</taxon>
        <taxon>Methanocellaceae</taxon>
        <taxon>Methanooceanicella</taxon>
    </lineage>
</organism>
<feature type="transmembrane region" description="Helical" evidence="8">
    <location>
        <begin position="179"/>
        <end position="201"/>
    </location>
</feature>
<evidence type="ECO:0000313" key="10">
    <source>
        <dbReference type="EMBL" id="MCD1294691.1"/>
    </source>
</evidence>
<comment type="subcellular location">
    <subcellularLocation>
        <location evidence="1">Cell membrane</location>
        <topology evidence="1">Multi-pass membrane protein</topology>
    </subcellularLocation>
</comment>
<feature type="transmembrane region" description="Helical" evidence="8">
    <location>
        <begin position="24"/>
        <end position="43"/>
    </location>
</feature>
<keyword evidence="3" id="KW-0813">Transport</keyword>
<evidence type="ECO:0000259" key="9">
    <source>
        <dbReference type="PROSITE" id="PS51012"/>
    </source>
</evidence>
<keyword evidence="4" id="KW-1003">Cell membrane</keyword>
<evidence type="ECO:0000256" key="7">
    <source>
        <dbReference type="ARBA" id="ARBA00023136"/>
    </source>
</evidence>
<evidence type="ECO:0000313" key="11">
    <source>
        <dbReference type="Proteomes" id="UP001320159"/>
    </source>
</evidence>
<dbReference type="InterPro" id="IPR047817">
    <property type="entry name" value="ABC2_TM_bact-type"/>
</dbReference>
<dbReference type="Proteomes" id="UP001320159">
    <property type="component" value="Unassembled WGS sequence"/>
</dbReference>
<keyword evidence="7 8" id="KW-0472">Membrane</keyword>
<dbReference type="GO" id="GO:0140359">
    <property type="term" value="F:ABC-type transporter activity"/>
    <property type="evidence" value="ECO:0007669"/>
    <property type="project" value="InterPro"/>
</dbReference>
<dbReference type="PROSITE" id="PS51012">
    <property type="entry name" value="ABC_TM2"/>
    <property type="match status" value="1"/>
</dbReference>
<sequence>MDALRIISLAVRIVTQCVRDRRTMALIIIVPSLVMALLGYFFATDVTGDIVLGIVDEDQGMGGIKLSTMIADELRTYSNITVVSVDAADADRLIKDKEIDGAVFFSKDFTSDTMVSKKLDMDILTEGVDQARSMAISMSVHNATISTIAKVTQKGEEGLQVNVNSAVKYADGYSMLDLFAPYLLGLIAFFFVFMFTGVTFLRERSFGTFERLLVSPITRSEIILGYMLGFSVFAFIQSIIILLFAIFVLNVKIAGDVYSVIALQLLLTIVGVNLGILCSSFAKNELQAVQFIPLFIIPQVFLDGMFWPISTLPEYLQVFSYIMPLTYANDALQNIMVRGYSLGDVWLDIAVLIVMALVVVVLSTLSLNKQLQ</sequence>
<name>A0AAP2RBV0_9EURY</name>
<evidence type="ECO:0000256" key="6">
    <source>
        <dbReference type="ARBA" id="ARBA00022989"/>
    </source>
</evidence>
<accession>A0AAP2RBV0</accession>
<dbReference type="Gene3D" id="3.40.1710.10">
    <property type="entry name" value="abc type-2 transporter like domain"/>
    <property type="match status" value="1"/>
</dbReference>
<keyword evidence="6 8" id="KW-1133">Transmembrane helix</keyword>
<feature type="domain" description="ABC transmembrane type-2" evidence="9">
    <location>
        <begin position="141"/>
        <end position="370"/>
    </location>
</feature>
<keyword evidence="11" id="KW-1185">Reference proteome</keyword>
<keyword evidence="5 8" id="KW-0812">Transmembrane</keyword>
<comment type="caution">
    <text evidence="10">The sequence shown here is derived from an EMBL/GenBank/DDBJ whole genome shotgun (WGS) entry which is preliminary data.</text>
</comment>
<evidence type="ECO:0000256" key="3">
    <source>
        <dbReference type="ARBA" id="ARBA00022448"/>
    </source>
</evidence>
<evidence type="ECO:0000256" key="4">
    <source>
        <dbReference type="ARBA" id="ARBA00022475"/>
    </source>
</evidence>
<feature type="transmembrane region" description="Helical" evidence="8">
    <location>
        <begin position="291"/>
        <end position="309"/>
    </location>
</feature>
<feature type="transmembrane region" description="Helical" evidence="8">
    <location>
        <begin position="345"/>
        <end position="367"/>
    </location>
</feature>
<evidence type="ECO:0000256" key="5">
    <source>
        <dbReference type="ARBA" id="ARBA00022692"/>
    </source>
</evidence>
<gene>
    <name evidence="10" type="ORF">CUJ83_06715</name>
</gene>
<dbReference type="InterPro" id="IPR013525">
    <property type="entry name" value="ABC2_TM"/>
</dbReference>
<feature type="transmembrane region" description="Helical" evidence="8">
    <location>
        <begin position="222"/>
        <end position="251"/>
    </location>
</feature>
<evidence type="ECO:0000256" key="2">
    <source>
        <dbReference type="ARBA" id="ARBA00007783"/>
    </source>
</evidence>
<protein>
    <recommendedName>
        <fullName evidence="9">ABC transmembrane type-2 domain-containing protein</fullName>
    </recommendedName>
</protein>
<dbReference type="InterPro" id="IPR051449">
    <property type="entry name" value="ABC-2_transporter_component"/>
</dbReference>
<comment type="similarity">
    <text evidence="2">Belongs to the ABC-2 integral membrane protein family.</text>
</comment>
<dbReference type="GO" id="GO:0005886">
    <property type="term" value="C:plasma membrane"/>
    <property type="evidence" value="ECO:0007669"/>
    <property type="project" value="UniProtKB-SubCell"/>
</dbReference>
<evidence type="ECO:0000256" key="1">
    <source>
        <dbReference type="ARBA" id="ARBA00004651"/>
    </source>
</evidence>
<dbReference type="AlphaFoldDB" id="A0AAP2RBV0"/>
<proteinExistence type="inferred from homology"/>
<reference evidence="10 11" key="1">
    <citation type="submission" date="2017-11" db="EMBL/GenBank/DDBJ databases">
        <title>Isolation and Characterization of Family Methanocellaceae Species from Potential Methane Hydrate Area Offshore Southwestern Taiwan.</title>
        <authorList>
            <person name="Zhang W.-L."/>
            <person name="Chen W.-C."/>
            <person name="Lai M.-C."/>
            <person name="Chen S.-C."/>
        </authorList>
    </citation>
    <scope>NUCLEOTIDE SEQUENCE [LARGE SCALE GENOMIC DNA]</scope>
    <source>
        <strain evidence="10 11">CWC-04</strain>
    </source>
</reference>
<dbReference type="Pfam" id="PF12698">
    <property type="entry name" value="ABC2_membrane_3"/>
    <property type="match status" value="1"/>
</dbReference>
<dbReference type="PANTHER" id="PTHR30294:SF38">
    <property type="entry name" value="TRANSPORT PERMEASE PROTEIN"/>
    <property type="match status" value="1"/>
</dbReference>